<evidence type="ECO:0000313" key="2">
    <source>
        <dbReference type="EMBL" id="THJ30819.1"/>
    </source>
</evidence>
<organism evidence="2 3">
    <name type="scientific">Candidatus Frankia alpina</name>
    <dbReference type="NCBI Taxonomy" id="2699483"/>
    <lineage>
        <taxon>Bacteria</taxon>
        <taxon>Bacillati</taxon>
        <taxon>Actinomycetota</taxon>
        <taxon>Actinomycetes</taxon>
        <taxon>Frankiales</taxon>
        <taxon>Frankiaceae</taxon>
        <taxon>Frankia</taxon>
    </lineage>
</organism>
<keyword evidence="1" id="KW-0812">Transmembrane</keyword>
<dbReference type="RefSeq" id="WP_136449651.1">
    <property type="nucleotide sequence ID" value="NZ_CADCWT010000117.1"/>
</dbReference>
<accession>A0A4S5BFN4</accession>
<sequence>MSIGEARLDIAAVSAPARPAEQLRTRWVDRFLGSDPGLNRFRMALHCVVTIGAILLAEWLFVRATHAL</sequence>
<reference evidence="2 3" key="1">
    <citation type="submission" date="2019-04" db="EMBL/GenBank/DDBJ databases">
        <title>Draft genome sequences for three unisolated Alnus-infective Frankia Sp+ strains, AgTrS, AiOr and AvVan, the first sequenced Frankia strains able to sporulate in-planta.</title>
        <authorList>
            <person name="Bethencourt L."/>
            <person name="Vautrin F."/>
            <person name="Taib N."/>
            <person name="Dubost A."/>
            <person name="Castro-Garcia L."/>
            <person name="Imbaud O."/>
            <person name="Abrouk D."/>
            <person name="Fournier P."/>
            <person name="Briolay J."/>
            <person name="Nguyen A."/>
            <person name="Normand P."/>
            <person name="Fernandez M.P."/>
            <person name="Brochier-Armanet C."/>
            <person name="Herrera-Belaroussi A."/>
        </authorList>
    </citation>
    <scope>NUCLEOTIDE SEQUENCE [LARGE SCALE GENOMIC DNA]</scope>
    <source>
        <strain evidence="2 3">AvVan</strain>
    </source>
</reference>
<dbReference type="EMBL" id="SSXH01000978">
    <property type="protein sequence ID" value="THJ30819.1"/>
    <property type="molecule type" value="Genomic_DNA"/>
</dbReference>
<gene>
    <name evidence="2" type="ORF">E7Y31_22490</name>
</gene>
<protein>
    <submittedName>
        <fullName evidence="2">Uncharacterized protein</fullName>
    </submittedName>
</protein>
<comment type="caution">
    <text evidence="2">The sequence shown here is derived from an EMBL/GenBank/DDBJ whole genome shotgun (WGS) entry which is preliminary data.</text>
</comment>
<feature type="transmembrane region" description="Helical" evidence="1">
    <location>
        <begin position="43"/>
        <end position="62"/>
    </location>
</feature>
<dbReference type="AlphaFoldDB" id="A0A4S5BFN4"/>
<keyword evidence="1" id="KW-1133">Transmembrane helix</keyword>
<keyword evidence="3" id="KW-1185">Reference proteome</keyword>
<dbReference type="OrthoDB" id="3895841at2"/>
<keyword evidence="1" id="KW-0472">Membrane</keyword>
<name>A0A4S5BFN4_9ACTN</name>
<evidence type="ECO:0000256" key="1">
    <source>
        <dbReference type="SAM" id="Phobius"/>
    </source>
</evidence>
<dbReference type="Proteomes" id="UP000305282">
    <property type="component" value="Unassembled WGS sequence"/>
</dbReference>
<proteinExistence type="predicted"/>
<evidence type="ECO:0000313" key="3">
    <source>
        <dbReference type="Proteomes" id="UP000305282"/>
    </source>
</evidence>